<evidence type="ECO:0000256" key="1">
    <source>
        <dbReference type="SAM" id="MobiDB-lite"/>
    </source>
</evidence>
<feature type="region of interest" description="Disordered" evidence="1">
    <location>
        <begin position="257"/>
        <end position="306"/>
    </location>
</feature>
<feature type="compositionally biased region" description="Basic and acidic residues" evidence="1">
    <location>
        <begin position="258"/>
        <end position="283"/>
    </location>
</feature>
<feature type="region of interest" description="Disordered" evidence="1">
    <location>
        <begin position="51"/>
        <end position="97"/>
    </location>
</feature>
<name>A0A1B1K8A2_RHOOP</name>
<feature type="compositionally biased region" description="Basic residues" evidence="1">
    <location>
        <begin position="292"/>
        <end position="306"/>
    </location>
</feature>
<dbReference type="Proteomes" id="UP000186108">
    <property type="component" value="Chromosome"/>
</dbReference>
<feature type="region of interest" description="Disordered" evidence="1">
    <location>
        <begin position="1"/>
        <end position="23"/>
    </location>
</feature>
<reference evidence="2 3" key="1">
    <citation type="submission" date="2014-07" db="EMBL/GenBank/DDBJ databases">
        <authorList>
            <person name="Zhang J.E."/>
            <person name="Yang H."/>
            <person name="Guo J."/>
            <person name="Deng Z."/>
            <person name="Luo H."/>
            <person name="Luo M."/>
            <person name="Zhao B."/>
        </authorList>
    </citation>
    <scope>NUCLEOTIDE SEQUENCE [LARGE SCALE GENOMIC DNA]</scope>
    <source>
        <strain evidence="2 3">1CP</strain>
    </source>
</reference>
<organism evidence="2 3">
    <name type="scientific">Rhodococcus opacus</name>
    <name type="common">Nocardia opaca</name>
    <dbReference type="NCBI Taxonomy" id="37919"/>
    <lineage>
        <taxon>Bacteria</taxon>
        <taxon>Bacillati</taxon>
        <taxon>Actinomycetota</taxon>
        <taxon>Actinomycetes</taxon>
        <taxon>Mycobacteriales</taxon>
        <taxon>Nocardiaceae</taxon>
        <taxon>Rhodococcus</taxon>
    </lineage>
</organism>
<protein>
    <submittedName>
        <fullName evidence="2">Uncharacterized protein</fullName>
    </submittedName>
</protein>
<evidence type="ECO:0000313" key="2">
    <source>
        <dbReference type="EMBL" id="ANS28837.1"/>
    </source>
</evidence>
<sequence length="306" mass="36024">MNITPFRAASNSRPRRGSRNASHLSSLCPWLDWLVLRTPRYQEPVARRRFHRCTSPMTQQSPHLKKTSQPKGSPMVADRHSHRQHNSHRSTTSSEVDVQIGRYQRHCQRERQEQRARERRPIPKTEADVFIRTALTWVPYGGVPEDDIFQMFGMSRSRFIETLWHTVRSVNPEKERSINSRGSTSTRDCEGTYRRFRRPRSTEFNSIETDAIPVQSIPEPAHYAAPTQDAWPMRWAVRFGHDNARRITHAGTCPLGLENHHEKEHPHSSRAEERRHRTRERCCSRGCDTGPRRRRRRLRQHRRAQA</sequence>
<dbReference type="AlphaFoldDB" id="A0A1B1K8A2"/>
<proteinExistence type="predicted"/>
<dbReference type="EMBL" id="CP009111">
    <property type="protein sequence ID" value="ANS28837.1"/>
    <property type="molecule type" value="Genomic_DNA"/>
</dbReference>
<evidence type="ECO:0000313" key="3">
    <source>
        <dbReference type="Proteomes" id="UP000186108"/>
    </source>
</evidence>
<gene>
    <name evidence="2" type="ORF">R1CP_20795</name>
</gene>
<accession>A0A1B1K8A2</accession>